<accession>A0AAD8ZZW9</accession>
<dbReference type="AlphaFoldDB" id="A0AAD8ZZW9"/>
<organism evidence="1 2">
    <name type="scientific">Colletotrichum chrysophilum</name>
    <dbReference type="NCBI Taxonomy" id="1836956"/>
    <lineage>
        <taxon>Eukaryota</taxon>
        <taxon>Fungi</taxon>
        <taxon>Dikarya</taxon>
        <taxon>Ascomycota</taxon>
        <taxon>Pezizomycotina</taxon>
        <taxon>Sordariomycetes</taxon>
        <taxon>Hypocreomycetidae</taxon>
        <taxon>Glomerellales</taxon>
        <taxon>Glomerellaceae</taxon>
        <taxon>Colletotrichum</taxon>
        <taxon>Colletotrichum gloeosporioides species complex</taxon>
    </lineage>
</organism>
<evidence type="ECO:0000313" key="1">
    <source>
        <dbReference type="EMBL" id="KAK1838494.1"/>
    </source>
</evidence>
<name>A0AAD8ZZW9_9PEZI</name>
<evidence type="ECO:0000313" key="2">
    <source>
        <dbReference type="Proteomes" id="UP001243330"/>
    </source>
</evidence>
<keyword evidence="2" id="KW-1185">Reference proteome</keyword>
<proteinExistence type="predicted"/>
<comment type="caution">
    <text evidence="1">The sequence shown here is derived from an EMBL/GenBank/DDBJ whole genome shotgun (WGS) entry which is preliminary data.</text>
</comment>
<dbReference type="EMBL" id="JAQOWY010000819">
    <property type="protein sequence ID" value="KAK1838494.1"/>
    <property type="molecule type" value="Genomic_DNA"/>
</dbReference>
<gene>
    <name evidence="1" type="ORF">CCHR01_18884</name>
</gene>
<dbReference type="Proteomes" id="UP001243330">
    <property type="component" value="Unassembled WGS sequence"/>
</dbReference>
<protein>
    <submittedName>
        <fullName evidence="1">Uncharacterized protein</fullName>
    </submittedName>
</protein>
<sequence>MTTPVTELCVPLVSARRSCSIPYFLRLRPPSNGYAAPDVYRVMASLTTPVSVVTILPTRNPPPLPSAVHLPALHAAFFVAASTPVTKGPTL</sequence>
<reference evidence="1" key="1">
    <citation type="submission" date="2023-01" db="EMBL/GenBank/DDBJ databases">
        <title>Colletotrichum chrysophilum M932 genome sequence.</title>
        <authorList>
            <person name="Baroncelli R."/>
        </authorList>
    </citation>
    <scope>NUCLEOTIDE SEQUENCE</scope>
    <source>
        <strain evidence="1">M932</strain>
    </source>
</reference>